<dbReference type="EMBL" id="UINC01005560">
    <property type="protein sequence ID" value="SVA22089.1"/>
    <property type="molecule type" value="Genomic_DNA"/>
</dbReference>
<accession>A0A381U1U5</accession>
<gene>
    <name evidence="1" type="ORF">METZ01_LOCUS74943</name>
</gene>
<name>A0A381U1U5_9ZZZZ</name>
<sequence>MIPQGLAKGCDDRILEIPSASVMTSVLRFSWFLCACCVWWFSVVNLVAQQTDAAGRALTTAGVPLVRAVRATVAPSVDGDVLGDPAYDSAMVASGFVQNRPFEAEPASERTEVRIVYTEDTLYFGVICYTADPGTIIVADSRRDSDLTETDSFRVIL</sequence>
<dbReference type="Gene3D" id="2.60.40.1190">
    <property type="match status" value="1"/>
</dbReference>
<organism evidence="1">
    <name type="scientific">marine metagenome</name>
    <dbReference type="NCBI Taxonomy" id="408172"/>
    <lineage>
        <taxon>unclassified sequences</taxon>
        <taxon>metagenomes</taxon>
        <taxon>ecological metagenomes</taxon>
    </lineage>
</organism>
<feature type="non-terminal residue" evidence="1">
    <location>
        <position position="157"/>
    </location>
</feature>
<proteinExistence type="predicted"/>
<reference evidence="1" key="1">
    <citation type="submission" date="2018-05" db="EMBL/GenBank/DDBJ databases">
        <authorList>
            <person name="Lanie J.A."/>
            <person name="Ng W.-L."/>
            <person name="Kazmierczak K.M."/>
            <person name="Andrzejewski T.M."/>
            <person name="Davidsen T.M."/>
            <person name="Wayne K.J."/>
            <person name="Tettelin H."/>
            <person name="Glass J.I."/>
            <person name="Rusch D."/>
            <person name="Podicherti R."/>
            <person name="Tsui H.-C.T."/>
            <person name="Winkler M.E."/>
        </authorList>
    </citation>
    <scope>NUCLEOTIDE SEQUENCE</scope>
</reference>
<evidence type="ECO:0000313" key="1">
    <source>
        <dbReference type="EMBL" id="SVA22089.1"/>
    </source>
</evidence>
<protein>
    <recommendedName>
        <fullName evidence="2">Carbohydrate-binding domain-containing protein</fullName>
    </recommendedName>
</protein>
<dbReference type="SUPFAM" id="SSF49344">
    <property type="entry name" value="CBD9-like"/>
    <property type="match status" value="1"/>
</dbReference>
<dbReference type="AlphaFoldDB" id="A0A381U1U5"/>
<evidence type="ECO:0008006" key="2">
    <source>
        <dbReference type="Google" id="ProtNLM"/>
    </source>
</evidence>